<name>A0A835SR14_CHLIN</name>
<reference evidence="2" key="1">
    <citation type="journal article" date="2020" name="bioRxiv">
        <title>Comparative genomics of Chlamydomonas.</title>
        <authorList>
            <person name="Craig R.J."/>
            <person name="Hasan A.R."/>
            <person name="Ness R.W."/>
            <person name="Keightley P.D."/>
        </authorList>
    </citation>
    <scope>NUCLEOTIDE SEQUENCE</scope>
    <source>
        <strain evidence="2">SAG 7.73</strain>
    </source>
</reference>
<dbReference type="OrthoDB" id="552341at2759"/>
<organism evidence="2 3">
    <name type="scientific">Chlamydomonas incerta</name>
    <dbReference type="NCBI Taxonomy" id="51695"/>
    <lineage>
        <taxon>Eukaryota</taxon>
        <taxon>Viridiplantae</taxon>
        <taxon>Chlorophyta</taxon>
        <taxon>core chlorophytes</taxon>
        <taxon>Chlorophyceae</taxon>
        <taxon>CS clade</taxon>
        <taxon>Chlamydomonadales</taxon>
        <taxon>Chlamydomonadaceae</taxon>
        <taxon>Chlamydomonas</taxon>
    </lineage>
</organism>
<sequence length="1018" mass="108575">MGGKAAYDIHSHDPAKPQAVLLQPSVAQAPAGQPTQPEEGADGMADGGEEEERGAGRGVDDLQAREDPLLARGELSPPPPQSQHVPESNQCGWGARYEALKRVATMTLLLGLVLQHGRNLDHLQPPSATAVAAAQGSSIDALLEKLKRRAGHQAGALRLDALSDWRWAGAPDEAAVRQQLAALDASLGSTALGEGSFNHVYAVPGRPDLVLRVPKDQPTTSLRAAINRQAPSLLRHMRAADLPLRPGDAACENTLGVRVVGLVPIINDRTPPKLLTKREGLDDLFDGGGAGWRVVIGMVLERVTPMDEAIRELAKSRGAAGMWRGAVLLACASGVFALAARLNEAELFHPDLKSNNLGFTGGALQALGAGMLPATLRPAGGGVPPSLQSHGAKLQAAAAVTALDNDGLRTLSARTRYHETLHTARWWLEKSAMGHARYCPRPKMQPEEEVGFKAALVVGLMPEAMLDGGVGDCVVPRVWHFESRGVVAVLIFSRLIAAELVQVLAALVHPVASCRRLLQELQELARWLAVYTAARTISRGPATLPADDTDWLARLRSPAPPQVLEALLNPGLLDSWLAAPLEEELLGRVFELLYEAAHNTWPAGRTNTLLQQLLMVAALCDVARSKSGMSKKLLLIETRHAYYGRSLLHLLMATGNTEAVHTLLWSLCGAGADEGCVWLIEALDQNNDTAAALAAVLWQLESVTALVDFVEARMQWERQEEADGKWLSWLDGNPTELGSLLTIICSRFNGRNAELSRRLALAPPLLWLPAACERAAGSGSEARAGAAGGGERRCSSPKELLSAILKKRLDGPLAVTDVGALSAAVSPERCPSAASLLLLLRGLPQVPPADPMAPQHELHAAAAATPAAPEQPHQLTSYELGGNTALHAAAAMASDLPALHASITQLLGADFARQCMEARNRDGHTPVEVLLRCHFLVMSGPGFADMTMSTEGRHADTIMSDPDSQRRPPGRVWHVDTHELKAVAGSLRQFVSGLPEELRCGDQQLEIDEVVGSLLATS</sequence>
<proteinExistence type="predicted"/>
<evidence type="ECO:0000256" key="1">
    <source>
        <dbReference type="SAM" id="MobiDB-lite"/>
    </source>
</evidence>
<keyword evidence="3" id="KW-1185">Reference proteome</keyword>
<dbReference type="SUPFAM" id="SSF48403">
    <property type="entry name" value="Ankyrin repeat"/>
    <property type="match status" value="1"/>
</dbReference>
<gene>
    <name evidence="2" type="ORF">HXX76_009233</name>
</gene>
<protein>
    <submittedName>
        <fullName evidence="2">Uncharacterized protein</fullName>
    </submittedName>
</protein>
<evidence type="ECO:0000313" key="2">
    <source>
        <dbReference type="EMBL" id="KAG2431737.1"/>
    </source>
</evidence>
<accession>A0A835SR14</accession>
<comment type="caution">
    <text evidence="2">The sequence shown here is derived from an EMBL/GenBank/DDBJ whole genome shotgun (WGS) entry which is preliminary data.</text>
</comment>
<dbReference type="Proteomes" id="UP000650467">
    <property type="component" value="Unassembled WGS sequence"/>
</dbReference>
<evidence type="ECO:0000313" key="3">
    <source>
        <dbReference type="Proteomes" id="UP000650467"/>
    </source>
</evidence>
<dbReference type="InterPro" id="IPR036770">
    <property type="entry name" value="Ankyrin_rpt-contain_sf"/>
</dbReference>
<dbReference type="EMBL" id="JAEHOC010000023">
    <property type="protein sequence ID" value="KAG2431737.1"/>
    <property type="molecule type" value="Genomic_DNA"/>
</dbReference>
<feature type="region of interest" description="Disordered" evidence="1">
    <location>
        <begin position="1"/>
        <end position="61"/>
    </location>
</feature>
<dbReference type="AlphaFoldDB" id="A0A835SR14"/>